<evidence type="ECO:0000256" key="1">
    <source>
        <dbReference type="ARBA" id="ARBA00001974"/>
    </source>
</evidence>
<dbReference type="Pfam" id="PF04433">
    <property type="entry name" value="SWIRM"/>
    <property type="match status" value="1"/>
</dbReference>
<keyword evidence="14" id="KW-0804">Transcription</keyword>
<protein>
    <submittedName>
        <fullName evidence="18">Lysine-specific histone demethylase 1A</fullName>
    </submittedName>
</protein>
<evidence type="ECO:0000256" key="13">
    <source>
        <dbReference type="ARBA" id="ARBA00023054"/>
    </source>
</evidence>
<evidence type="ECO:0000313" key="17">
    <source>
        <dbReference type="Proteomes" id="UP000694867"/>
    </source>
</evidence>
<dbReference type="FunFam" id="3.50.50.60:FF:000029">
    <property type="entry name" value="Lysine-specific histone demethylase"/>
    <property type="match status" value="1"/>
</dbReference>
<dbReference type="GO" id="GO:0003682">
    <property type="term" value="F:chromatin binding"/>
    <property type="evidence" value="ECO:0007669"/>
    <property type="project" value="TreeGrafter"/>
</dbReference>
<dbReference type="GO" id="GO:0140682">
    <property type="term" value="F:FAD-dependent H3K4me/H3K4me3 demethylase activity"/>
    <property type="evidence" value="ECO:0007669"/>
    <property type="project" value="UniProtKB-ARBA"/>
</dbReference>
<evidence type="ECO:0000256" key="10">
    <source>
        <dbReference type="ARBA" id="ARBA00022853"/>
    </source>
</evidence>
<dbReference type="SUPFAM" id="SSF54373">
    <property type="entry name" value="FAD-linked reductases, C-terminal domain"/>
    <property type="match status" value="1"/>
</dbReference>
<dbReference type="InterPro" id="IPR036188">
    <property type="entry name" value="FAD/NAD-bd_sf"/>
</dbReference>
<dbReference type="InterPro" id="IPR009057">
    <property type="entry name" value="Homeodomain-like_sf"/>
</dbReference>
<evidence type="ECO:0000256" key="6">
    <source>
        <dbReference type="ARBA" id="ARBA00022491"/>
    </source>
</evidence>
<dbReference type="AlphaFoldDB" id="A0AAJ7L5I4"/>
<evidence type="ECO:0000256" key="9">
    <source>
        <dbReference type="ARBA" id="ARBA00022827"/>
    </source>
</evidence>
<dbReference type="InterPro" id="IPR050281">
    <property type="entry name" value="Flavin_monoamine_oxidase"/>
</dbReference>
<reference evidence="18" key="1">
    <citation type="submission" date="2025-08" db="UniProtKB">
        <authorList>
            <consortium name="RefSeq"/>
        </authorList>
    </citation>
    <scope>IDENTIFICATION</scope>
</reference>
<keyword evidence="12" id="KW-0805">Transcription regulation</keyword>
<dbReference type="FunFam" id="1.10.10.10:FF:000064">
    <property type="entry name" value="Lysine-specific histone demethylase 1A"/>
    <property type="match status" value="1"/>
</dbReference>
<comment type="similarity">
    <text evidence="4">Belongs to the flavin monoamine oxidase family.</text>
</comment>
<evidence type="ECO:0000256" key="12">
    <source>
        <dbReference type="ARBA" id="ARBA00023015"/>
    </source>
</evidence>
<keyword evidence="17" id="KW-1185">Reference proteome</keyword>
<evidence type="ECO:0000256" key="2">
    <source>
        <dbReference type="ARBA" id="ARBA00004123"/>
    </source>
</evidence>
<dbReference type="PROSITE" id="PS50934">
    <property type="entry name" value="SWIRM"/>
    <property type="match status" value="1"/>
</dbReference>
<keyword evidence="9" id="KW-0274">FAD</keyword>
<dbReference type="FunFam" id="3.90.660.10:FF:000001">
    <property type="entry name" value="Lysine-specific histone demethylase"/>
    <property type="match status" value="1"/>
</dbReference>
<dbReference type="Gene3D" id="3.50.50.60">
    <property type="entry name" value="FAD/NAD(P)-binding domain"/>
    <property type="match status" value="2"/>
</dbReference>
<keyword evidence="13" id="KW-0175">Coiled coil</keyword>
<name>A0AAJ7L5I4_9ACAR</name>
<dbReference type="RefSeq" id="XP_018494670.1">
    <property type="nucleotide sequence ID" value="XM_018639154.2"/>
</dbReference>
<evidence type="ECO:0000256" key="4">
    <source>
        <dbReference type="ARBA" id="ARBA00005995"/>
    </source>
</evidence>
<keyword evidence="8" id="KW-0285">Flavoprotein</keyword>
<dbReference type="FunFam" id="1.10.287.80:FF:000002">
    <property type="entry name" value="Lysine-specific histone demethylase 1A"/>
    <property type="match status" value="1"/>
</dbReference>
<dbReference type="GO" id="GO:0003723">
    <property type="term" value="F:RNA binding"/>
    <property type="evidence" value="ECO:0007669"/>
    <property type="project" value="UniProtKB-ARBA"/>
</dbReference>
<dbReference type="Proteomes" id="UP000694867">
    <property type="component" value="Unplaced"/>
</dbReference>
<keyword evidence="7" id="KW-0597">Phosphoprotein</keyword>
<proteinExistence type="inferred from homology"/>
<dbReference type="SUPFAM" id="SSF51905">
    <property type="entry name" value="FAD/NAD(P)-binding domain"/>
    <property type="match status" value="1"/>
</dbReference>
<keyword evidence="11" id="KW-0560">Oxidoreductase</keyword>
<dbReference type="Pfam" id="PF01593">
    <property type="entry name" value="Amino_oxidase"/>
    <property type="match status" value="1"/>
</dbReference>
<dbReference type="Gene3D" id="1.10.287.80">
    <property type="entry name" value="ATP synthase, gamma subunit, helix hairpin domain"/>
    <property type="match status" value="1"/>
</dbReference>
<dbReference type="GO" id="GO:0050660">
    <property type="term" value="F:flavin adenine dinucleotide binding"/>
    <property type="evidence" value="ECO:0007669"/>
    <property type="project" value="TreeGrafter"/>
</dbReference>
<feature type="domain" description="SWIRM" evidence="16">
    <location>
        <begin position="1"/>
        <end position="86"/>
    </location>
</feature>
<dbReference type="InterPro" id="IPR002937">
    <property type="entry name" value="Amino_oxidase"/>
</dbReference>
<keyword evidence="10" id="KW-0156">Chromatin regulator</keyword>
<evidence type="ECO:0000256" key="8">
    <source>
        <dbReference type="ARBA" id="ARBA00022630"/>
    </source>
</evidence>
<dbReference type="CTD" id="40217"/>
<comment type="cofactor">
    <cofactor evidence="1">
        <name>FAD</name>
        <dbReference type="ChEBI" id="CHEBI:57692"/>
    </cofactor>
</comment>
<sequence length="653" mass="72866">MTAQEGAGFTDVANSGPETLKVFLHIRNRLLQLWLENPRQELTYDNALQRIEVPFNSDRGLVRRVHSYLERQGLINFGVFERLRPVPEKKNGKVIVIGAGISGLIAAQQLQQFGMEVLVLEARDRVGGRIATFRKANYIADLGAMVVTGLGGNPLTILSKQIHMELHKIKQKCPLFESKGSTVEKEKDEMVEREFNRLLEATSYLSHNIGFNEVDSKPVSLGDTLEWVIKLQDKHIKDKQIEHHKTIISLQEKLKKNQQEMIGLREIIKQANKQLRDKKAADDVKEFDLRSKTYDLNNFCQEWDDLAEQQRELEDKLMELENTPPSDVYLSSGDRRVLDWHFANLEFANATPLNNLSLRHWDQDDDFGFSGSHLTVRNGYSCVPMALVEGLDIKRSHTVRQIEISPTGVVVTTATPKGNTNLQTFKADAVLCTLPLGVLKESIQPTVNSQNAVHFVPPLPEWKVSSIQRLGFGNLNKVVLCFDRFFWDPSANLFGHVGSTTGSRGELFLFWSLYKAPVLLALVAGEAATIMENVSDDVIIGRCIAVLKGIFGNSLVPQPKETVVTRWNADPCSRGSYSYVATGASGNDYDLLAAPVTPQVTNNQPQAPARLFFAGEHTIRNYPATVHGALLSGLREAGRIADQFLGAPYVPSS</sequence>
<evidence type="ECO:0000256" key="15">
    <source>
        <dbReference type="ARBA" id="ARBA00023242"/>
    </source>
</evidence>
<evidence type="ECO:0000313" key="18">
    <source>
        <dbReference type="RefSeq" id="XP_018494670.1"/>
    </source>
</evidence>
<dbReference type="GO" id="GO:0005694">
    <property type="term" value="C:chromosome"/>
    <property type="evidence" value="ECO:0007669"/>
    <property type="project" value="UniProtKB-SubCell"/>
</dbReference>
<gene>
    <name evidence="18" type="primary">LOC100908217</name>
</gene>
<dbReference type="InterPro" id="IPR036388">
    <property type="entry name" value="WH-like_DNA-bd_sf"/>
</dbReference>
<dbReference type="Gene3D" id="1.10.10.10">
    <property type="entry name" value="Winged helix-like DNA-binding domain superfamily/Winged helix DNA-binding domain"/>
    <property type="match status" value="1"/>
</dbReference>
<organism evidence="17 18">
    <name type="scientific">Galendromus occidentalis</name>
    <name type="common">western predatory mite</name>
    <dbReference type="NCBI Taxonomy" id="34638"/>
    <lineage>
        <taxon>Eukaryota</taxon>
        <taxon>Metazoa</taxon>
        <taxon>Ecdysozoa</taxon>
        <taxon>Arthropoda</taxon>
        <taxon>Chelicerata</taxon>
        <taxon>Arachnida</taxon>
        <taxon>Acari</taxon>
        <taxon>Parasitiformes</taxon>
        <taxon>Mesostigmata</taxon>
        <taxon>Gamasina</taxon>
        <taxon>Phytoseioidea</taxon>
        <taxon>Phytoseiidae</taxon>
        <taxon>Typhlodrominae</taxon>
        <taxon>Galendromus</taxon>
    </lineage>
</organism>
<dbReference type="Gene3D" id="3.90.660.10">
    <property type="match status" value="2"/>
</dbReference>
<accession>A0AAJ7L5I4</accession>
<evidence type="ECO:0000256" key="14">
    <source>
        <dbReference type="ARBA" id="ARBA00023163"/>
    </source>
</evidence>
<evidence type="ECO:0000256" key="3">
    <source>
        <dbReference type="ARBA" id="ARBA00004286"/>
    </source>
</evidence>
<dbReference type="Gene3D" id="1.10.405.10">
    <property type="entry name" value="Guanine Nucleotide Dissociation Inhibitor, domain 1"/>
    <property type="match status" value="1"/>
</dbReference>
<dbReference type="GO" id="GO:0010468">
    <property type="term" value="P:regulation of gene expression"/>
    <property type="evidence" value="ECO:0007669"/>
    <property type="project" value="UniProtKB-ARBA"/>
</dbReference>
<keyword evidence="15" id="KW-0539">Nucleus</keyword>
<dbReference type="InterPro" id="IPR007526">
    <property type="entry name" value="SWIRM"/>
</dbReference>
<dbReference type="GO" id="GO:0008284">
    <property type="term" value="P:positive regulation of cell population proliferation"/>
    <property type="evidence" value="ECO:0007669"/>
    <property type="project" value="UniProtKB-ARBA"/>
</dbReference>
<dbReference type="SUPFAM" id="SSF46689">
    <property type="entry name" value="Homeodomain-like"/>
    <property type="match status" value="1"/>
</dbReference>
<keyword evidence="5" id="KW-0158">Chromosome</keyword>
<dbReference type="GeneID" id="100908217"/>
<dbReference type="PANTHER" id="PTHR10742">
    <property type="entry name" value="FLAVIN MONOAMINE OXIDASE"/>
    <property type="match status" value="1"/>
</dbReference>
<evidence type="ECO:0000259" key="16">
    <source>
        <dbReference type="PROSITE" id="PS50934"/>
    </source>
</evidence>
<keyword evidence="6" id="KW-0678">Repressor</keyword>
<dbReference type="KEGG" id="goe:100908217"/>
<dbReference type="GO" id="GO:0005634">
    <property type="term" value="C:nucleus"/>
    <property type="evidence" value="ECO:0007669"/>
    <property type="project" value="UniProtKB-SubCell"/>
</dbReference>
<comment type="subcellular location">
    <subcellularLocation>
        <location evidence="3">Chromosome</location>
    </subcellularLocation>
    <subcellularLocation>
        <location evidence="2">Nucleus</location>
    </subcellularLocation>
</comment>
<evidence type="ECO:0000256" key="5">
    <source>
        <dbReference type="ARBA" id="ARBA00022454"/>
    </source>
</evidence>
<dbReference type="PANTHER" id="PTHR10742:SF386">
    <property type="entry name" value="LYSINE-SPECIFIC HISTONE DEMETHYLASE 1A"/>
    <property type="match status" value="1"/>
</dbReference>
<evidence type="ECO:0000256" key="11">
    <source>
        <dbReference type="ARBA" id="ARBA00023002"/>
    </source>
</evidence>
<evidence type="ECO:0000256" key="7">
    <source>
        <dbReference type="ARBA" id="ARBA00022553"/>
    </source>
</evidence>